<dbReference type="Proteomes" id="UP000054928">
    <property type="component" value="Unassembled WGS sequence"/>
</dbReference>
<protein>
    <submittedName>
        <fullName evidence="1">CRN-like protein</fullName>
    </submittedName>
</protein>
<dbReference type="AlphaFoldDB" id="A0A0P1ALX7"/>
<evidence type="ECO:0000313" key="1">
    <source>
        <dbReference type="EMBL" id="CEG42333.1"/>
    </source>
</evidence>
<organism evidence="1 2">
    <name type="scientific">Plasmopara halstedii</name>
    <name type="common">Downy mildew of sunflower</name>
    <dbReference type="NCBI Taxonomy" id="4781"/>
    <lineage>
        <taxon>Eukaryota</taxon>
        <taxon>Sar</taxon>
        <taxon>Stramenopiles</taxon>
        <taxon>Oomycota</taxon>
        <taxon>Peronosporomycetes</taxon>
        <taxon>Peronosporales</taxon>
        <taxon>Peronosporaceae</taxon>
        <taxon>Plasmopara</taxon>
    </lineage>
</organism>
<proteinExistence type="predicted"/>
<keyword evidence="2" id="KW-1185">Reference proteome</keyword>
<sequence>MKEDQKLQAENSLMYVLEKNNMPNPQSRQIHALVVIPAKLQAASIKKQLRYKGMSTESVSQVLECVGAEFRQALTSEPLPSFFTEDEWKDLKDLNWRTNSRIHDGKVPTTSKGKSHIHEEEYAKVYIGNIFAYELEGLKRLNIQAIKWGSSYRDKGRGRTGEIVYVSNVSRRINQRLVAKQYNASTETLEKHLSPDYKADSKYHFYNGNQMESNLHEGIEATDFNDKLENVLSIQVSAFTVNIALGYVFVGKNDPDDTHTRYFYSNLTNTYVCSKSVSINSKADIRKKGDFENSVYGVG</sequence>
<dbReference type="RefSeq" id="XP_024578702.1">
    <property type="nucleotide sequence ID" value="XM_024728201.1"/>
</dbReference>
<dbReference type="EMBL" id="CCYD01000610">
    <property type="protein sequence ID" value="CEG42333.1"/>
    <property type="molecule type" value="Genomic_DNA"/>
</dbReference>
<name>A0A0P1ALX7_PLAHL</name>
<dbReference type="OrthoDB" id="134348at2759"/>
<evidence type="ECO:0000313" key="2">
    <source>
        <dbReference type="Proteomes" id="UP000054928"/>
    </source>
</evidence>
<accession>A0A0P1ALX7</accession>
<dbReference type="GeneID" id="36407668"/>
<reference evidence="2" key="1">
    <citation type="submission" date="2014-09" db="EMBL/GenBank/DDBJ databases">
        <authorList>
            <person name="Sharma Rahul"/>
            <person name="Thines Marco"/>
        </authorList>
    </citation>
    <scope>NUCLEOTIDE SEQUENCE [LARGE SCALE GENOMIC DNA]</scope>
</reference>